<dbReference type="Gene3D" id="1.10.225.10">
    <property type="entry name" value="Saposin-like"/>
    <property type="match status" value="1"/>
</dbReference>
<dbReference type="PANTHER" id="PTHR13341:SF2">
    <property type="entry name" value="PROTEIN SEELE"/>
    <property type="match status" value="1"/>
</dbReference>
<evidence type="ECO:0000259" key="4">
    <source>
        <dbReference type="PROSITE" id="PS50015"/>
    </source>
</evidence>
<protein>
    <recommendedName>
        <fullName evidence="4">Saposin B-type domain-containing protein</fullName>
    </recommendedName>
</protein>
<evidence type="ECO:0000256" key="1">
    <source>
        <dbReference type="ARBA" id="ARBA00007285"/>
    </source>
</evidence>
<gene>
    <name evidence="5" type="ORF">ONE63_008564</name>
</gene>
<feature type="signal peptide" evidence="3">
    <location>
        <begin position="1"/>
        <end position="38"/>
    </location>
</feature>
<dbReference type="Proteomes" id="UP001075354">
    <property type="component" value="Chromosome 6"/>
</dbReference>
<dbReference type="GO" id="GO:0005783">
    <property type="term" value="C:endoplasmic reticulum"/>
    <property type="evidence" value="ECO:0007669"/>
    <property type="project" value="TreeGrafter"/>
</dbReference>
<evidence type="ECO:0000313" key="5">
    <source>
        <dbReference type="EMBL" id="KAJ1527020.1"/>
    </source>
</evidence>
<dbReference type="EMBL" id="JAPTSV010000006">
    <property type="protein sequence ID" value="KAJ1527020.1"/>
    <property type="molecule type" value="Genomic_DNA"/>
</dbReference>
<accession>A0AAV7XLJ5</accession>
<evidence type="ECO:0000256" key="2">
    <source>
        <dbReference type="ARBA" id="ARBA00023157"/>
    </source>
</evidence>
<keyword evidence="3" id="KW-0732">Signal</keyword>
<dbReference type="InterPro" id="IPR042415">
    <property type="entry name" value="CNPY"/>
</dbReference>
<evidence type="ECO:0000313" key="6">
    <source>
        <dbReference type="Proteomes" id="UP001075354"/>
    </source>
</evidence>
<comment type="caution">
    <text evidence="5">The sequence shown here is derived from an EMBL/GenBank/DDBJ whole genome shotgun (WGS) entry which is preliminary data.</text>
</comment>
<proteinExistence type="inferred from homology"/>
<comment type="similarity">
    <text evidence="1">Belongs to the canopy family.</text>
</comment>
<dbReference type="InterPro" id="IPR021852">
    <property type="entry name" value="DUF3456"/>
</dbReference>
<dbReference type="InterPro" id="IPR008139">
    <property type="entry name" value="SaposinB_dom"/>
</dbReference>
<dbReference type="PANTHER" id="PTHR13341">
    <property type="entry name" value="MIR-INTERACTING SAPOSIN-LIKE PROTEIN"/>
    <property type="match status" value="1"/>
</dbReference>
<organism evidence="5 6">
    <name type="scientific">Megalurothrips usitatus</name>
    <name type="common">bean blossom thrips</name>
    <dbReference type="NCBI Taxonomy" id="439358"/>
    <lineage>
        <taxon>Eukaryota</taxon>
        <taxon>Metazoa</taxon>
        <taxon>Ecdysozoa</taxon>
        <taxon>Arthropoda</taxon>
        <taxon>Hexapoda</taxon>
        <taxon>Insecta</taxon>
        <taxon>Pterygota</taxon>
        <taxon>Neoptera</taxon>
        <taxon>Paraneoptera</taxon>
        <taxon>Thysanoptera</taxon>
        <taxon>Terebrantia</taxon>
        <taxon>Thripoidea</taxon>
        <taxon>Thripidae</taxon>
        <taxon>Megalurothrips</taxon>
    </lineage>
</organism>
<sequence length="197" mass="22222">MWVVIFPLGCHDICFRKFSFCALLVALLSLASIQSTSSQGLENLRCIICKQIVKDLHSEVKKVDPKKKLQVRYRVDDAGKNMIPYALSEMHLSESLEAVCKGIDDYVRATRKDTGELILLKLIVDGKMNPDMSNVDIIQDGDLNKSLKYYCDGIVEEYEEDIVKMVQNKESGIEEKLCENVTKLCGQASSRADHDDL</sequence>
<evidence type="ECO:0000256" key="3">
    <source>
        <dbReference type="SAM" id="SignalP"/>
    </source>
</evidence>
<keyword evidence="6" id="KW-1185">Reference proteome</keyword>
<feature type="domain" description="Saposin B-type" evidence="4">
    <location>
        <begin position="42"/>
        <end position="189"/>
    </location>
</feature>
<reference evidence="5" key="1">
    <citation type="submission" date="2022-12" db="EMBL/GenBank/DDBJ databases">
        <title>Chromosome-level genome assembly of the bean flower thrips Megalurothrips usitatus.</title>
        <authorList>
            <person name="Ma L."/>
            <person name="Liu Q."/>
            <person name="Li H."/>
            <person name="Cai W."/>
        </authorList>
    </citation>
    <scope>NUCLEOTIDE SEQUENCE</scope>
    <source>
        <strain evidence="5">Cailab_2022a</strain>
    </source>
</reference>
<dbReference type="AlphaFoldDB" id="A0AAV7XLJ5"/>
<dbReference type="Pfam" id="PF11938">
    <property type="entry name" value="DUF3456"/>
    <property type="match status" value="1"/>
</dbReference>
<dbReference type="PROSITE" id="PS50015">
    <property type="entry name" value="SAP_B"/>
    <property type="match status" value="1"/>
</dbReference>
<name>A0AAV7XLJ5_9NEOP</name>
<feature type="chain" id="PRO_5043787425" description="Saposin B-type domain-containing protein" evidence="3">
    <location>
        <begin position="39"/>
        <end position="197"/>
    </location>
</feature>
<keyword evidence="2" id="KW-1015">Disulfide bond</keyword>